<accession>A0ABP9D277</accession>
<evidence type="ECO:0000313" key="2">
    <source>
        <dbReference type="EMBL" id="GAA4824165.1"/>
    </source>
</evidence>
<keyword evidence="3" id="KW-1185">Reference proteome</keyword>
<gene>
    <name evidence="2" type="ORF">GCM10023353_36430</name>
</gene>
<feature type="compositionally biased region" description="Polar residues" evidence="1">
    <location>
        <begin position="76"/>
        <end position="86"/>
    </location>
</feature>
<proteinExistence type="predicted"/>
<feature type="compositionally biased region" description="Low complexity" evidence="1">
    <location>
        <begin position="37"/>
        <end position="50"/>
    </location>
</feature>
<feature type="compositionally biased region" description="Basic and acidic residues" evidence="1">
    <location>
        <begin position="89"/>
        <end position="105"/>
    </location>
</feature>
<dbReference type="Proteomes" id="UP001500839">
    <property type="component" value="Unassembled WGS sequence"/>
</dbReference>
<evidence type="ECO:0000256" key="1">
    <source>
        <dbReference type="SAM" id="MobiDB-lite"/>
    </source>
</evidence>
<name>A0ABP9D277_9ACTN</name>
<comment type="caution">
    <text evidence="2">The sequence shown here is derived from an EMBL/GenBank/DDBJ whole genome shotgun (WGS) entry which is preliminary data.</text>
</comment>
<sequence length="117" mass="12488">MKYDINAAAMNTAPAHGAASRDGAARRPSKNGAANQTVTELTTPVTTRRTNSPPETAAPRMGAESVNDEAKPAPHPNSTASTSTPTHIAHRDETPATVSRWREEVLTTTANYRARPR</sequence>
<reference evidence="3" key="1">
    <citation type="journal article" date="2019" name="Int. J. Syst. Evol. Microbiol.">
        <title>The Global Catalogue of Microorganisms (GCM) 10K type strain sequencing project: providing services to taxonomists for standard genome sequencing and annotation.</title>
        <authorList>
            <consortium name="The Broad Institute Genomics Platform"/>
            <consortium name="The Broad Institute Genome Sequencing Center for Infectious Disease"/>
            <person name="Wu L."/>
            <person name="Ma J."/>
        </authorList>
    </citation>
    <scope>NUCLEOTIDE SEQUENCE [LARGE SCALE GENOMIC DNA]</scope>
    <source>
        <strain evidence="3">JCM 18542</strain>
    </source>
</reference>
<dbReference type="EMBL" id="BAABKQ010000001">
    <property type="protein sequence ID" value="GAA4824165.1"/>
    <property type="molecule type" value="Genomic_DNA"/>
</dbReference>
<feature type="region of interest" description="Disordered" evidence="1">
    <location>
        <begin position="1"/>
        <end position="117"/>
    </location>
</feature>
<protein>
    <submittedName>
        <fullName evidence="2">Uncharacterized protein</fullName>
    </submittedName>
</protein>
<organism evidence="2 3">
    <name type="scientific">Tomitella cavernea</name>
    <dbReference type="NCBI Taxonomy" id="1387982"/>
    <lineage>
        <taxon>Bacteria</taxon>
        <taxon>Bacillati</taxon>
        <taxon>Actinomycetota</taxon>
        <taxon>Actinomycetes</taxon>
        <taxon>Mycobacteriales</taxon>
        <taxon>Tomitella</taxon>
    </lineage>
</organism>
<evidence type="ECO:0000313" key="3">
    <source>
        <dbReference type="Proteomes" id="UP001500839"/>
    </source>
</evidence>